<sequence length="370" mass="39603">MKLMQKTVWAITSEMLSTMISIAHQTNKSPEAIAKEMGRDMKNTYAVSTRGGVAVIPVTGPLFRHANLLTAVCGATSYELLAQDFNKALNDPNISAILFDVDSPGGEVNGCSELADMIYNARGKKPILAYASGSCCSGAYWIASACDKIMAADTAILGSIGVVSIFEKEDEKKTIEIVSSQSPNKRPDVETEEGKAKIQAHIDALAEVFINKVALHRDISPKNVIENFGGGDIFVGQNAVRIGLADSLASFEAIISDLNTQSTEKSFMNDTLEKTSVDIKAQERERMSQVLSAENVKGKEAIAQALLAKTDLSASDIWAILETVPVAKQTNALDVAMAQIKNPAITPSAEDNEETPEDVANRIASYTIGG</sequence>
<evidence type="ECO:0000259" key="5">
    <source>
        <dbReference type="Pfam" id="PF01343"/>
    </source>
</evidence>
<dbReference type="InterPro" id="IPR033855">
    <property type="entry name" value="Protein_C"/>
</dbReference>
<evidence type="ECO:0000256" key="1">
    <source>
        <dbReference type="ARBA" id="ARBA00008683"/>
    </source>
</evidence>
<keyword evidence="3" id="KW-0378">Hydrolase</keyword>
<dbReference type="Gene3D" id="3.90.226.10">
    <property type="entry name" value="2-enoyl-CoA Hydratase, Chain A, domain 1"/>
    <property type="match status" value="1"/>
</dbReference>
<proteinExistence type="inferred from homology"/>
<evidence type="ECO:0000256" key="2">
    <source>
        <dbReference type="ARBA" id="ARBA00022670"/>
    </source>
</evidence>
<evidence type="ECO:0000313" key="6">
    <source>
        <dbReference type="EMBL" id="DAD94639.1"/>
    </source>
</evidence>
<keyword evidence="4" id="KW-0720">Serine protease</keyword>
<dbReference type="EMBL" id="BK015179">
    <property type="protein sequence ID" value="DAD94639.1"/>
    <property type="molecule type" value="Genomic_DNA"/>
</dbReference>
<reference evidence="6" key="1">
    <citation type="journal article" date="2021" name="Proc. Natl. Acad. Sci. U.S.A.">
        <title>A Catalog of Tens of Thousands of Viruses from Human Metagenomes Reveals Hidden Associations with Chronic Diseases.</title>
        <authorList>
            <person name="Tisza M.J."/>
            <person name="Buck C.B."/>
        </authorList>
    </citation>
    <scope>NUCLEOTIDE SEQUENCE</scope>
    <source>
        <strain evidence="6">CtrKX6</strain>
    </source>
</reference>
<keyword evidence="2" id="KW-0645">Protease</keyword>
<dbReference type="PANTHER" id="PTHR33209">
    <property type="entry name" value="PROTEASE 4"/>
    <property type="match status" value="1"/>
</dbReference>
<dbReference type="Pfam" id="PF01343">
    <property type="entry name" value="Peptidase_S49"/>
    <property type="match status" value="1"/>
</dbReference>
<evidence type="ECO:0000256" key="4">
    <source>
        <dbReference type="ARBA" id="ARBA00022825"/>
    </source>
</evidence>
<dbReference type="CDD" id="cd07022">
    <property type="entry name" value="S49_Sppa_36K_type"/>
    <property type="match status" value="1"/>
</dbReference>
<dbReference type="InterPro" id="IPR029045">
    <property type="entry name" value="ClpP/crotonase-like_dom_sf"/>
</dbReference>
<comment type="similarity">
    <text evidence="1">Belongs to the peptidase S49 family.</text>
</comment>
<dbReference type="SUPFAM" id="SSF52096">
    <property type="entry name" value="ClpP/crotonase"/>
    <property type="match status" value="1"/>
</dbReference>
<protein>
    <recommendedName>
        <fullName evidence="5">Peptidase S49 domain-containing protein</fullName>
    </recommendedName>
</protein>
<dbReference type="GO" id="GO:0008236">
    <property type="term" value="F:serine-type peptidase activity"/>
    <property type="evidence" value="ECO:0007669"/>
    <property type="project" value="UniProtKB-KW"/>
</dbReference>
<name>A0A8S5NJW6_9CAUD</name>
<feature type="domain" description="Peptidase S49" evidence="5">
    <location>
        <begin position="123"/>
        <end position="261"/>
    </location>
</feature>
<dbReference type="InterPro" id="IPR002142">
    <property type="entry name" value="Peptidase_S49"/>
</dbReference>
<accession>A0A8S5NJW6</accession>
<dbReference type="PANTHER" id="PTHR33209:SF1">
    <property type="entry name" value="PEPTIDASE S49 DOMAIN-CONTAINING PROTEIN"/>
    <property type="match status" value="1"/>
</dbReference>
<evidence type="ECO:0000256" key="3">
    <source>
        <dbReference type="ARBA" id="ARBA00022801"/>
    </source>
</evidence>
<dbReference type="GO" id="GO:0006508">
    <property type="term" value="P:proteolysis"/>
    <property type="evidence" value="ECO:0007669"/>
    <property type="project" value="UniProtKB-KW"/>
</dbReference>
<organism evidence="6">
    <name type="scientific">Siphoviridae sp. ctrKX6</name>
    <dbReference type="NCBI Taxonomy" id="2826476"/>
    <lineage>
        <taxon>Viruses</taxon>
        <taxon>Duplodnaviria</taxon>
        <taxon>Heunggongvirae</taxon>
        <taxon>Uroviricota</taxon>
        <taxon>Caudoviricetes</taxon>
    </lineage>
</organism>